<accession>A0ABV5F8A8</accession>
<gene>
    <name evidence="2" type="ORF">ACFFU9_02940</name>
</gene>
<keyword evidence="3" id="KW-1185">Reference proteome</keyword>
<dbReference type="EMBL" id="JBHMFC010000009">
    <property type="protein sequence ID" value="MFB9055687.1"/>
    <property type="molecule type" value="Genomic_DNA"/>
</dbReference>
<evidence type="ECO:0000313" key="2">
    <source>
        <dbReference type="EMBL" id="MFB9055687.1"/>
    </source>
</evidence>
<feature type="compositionally biased region" description="Polar residues" evidence="1">
    <location>
        <begin position="65"/>
        <end position="74"/>
    </location>
</feature>
<dbReference type="Proteomes" id="UP001589585">
    <property type="component" value="Unassembled WGS sequence"/>
</dbReference>
<proteinExistence type="predicted"/>
<feature type="compositionally biased region" description="Basic and acidic residues" evidence="1">
    <location>
        <begin position="50"/>
        <end position="64"/>
    </location>
</feature>
<organism evidence="2 3">
    <name type="scientific">Mariniflexile ostreae</name>
    <dbReference type="NCBI Taxonomy" id="1520892"/>
    <lineage>
        <taxon>Bacteria</taxon>
        <taxon>Pseudomonadati</taxon>
        <taxon>Bacteroidota</taxon>
        <taxon>Flavobacteriia</taxon>
        <taxon>Flavobacteriales</taxon>
        <taxon>Flavobacteriaceae</taxon>
        <taxon>Mariniflexile</taxon>
    </lineage>
</organism>
<evidence type="ECO:0008006" key="4">
    <source>
        <dbReference type="Google" id="ProtNLM"/>
    </source>
</evidence>
<name>A0ABV5F8A8_9FLAO</name>
<protein>
    <recommendedName>
        <fullName evidence="4">DUF4412 domain-containing protein</fullName>
    </recommendedName>
</protein>
<sequence length="290" mass="33048">MKVKYVLFIICVLFIGTHSEAQFFKKLKEKAEEAAERTILRKTDEGVSKKTEKTIDDITKESQNEKSGSSTEGSINKPAVSLFGGLENLPDSYTFEYVMDMEMTTHKDHMNLQYYIAPSASYFGSTVPNDDTNNIMVYDIENQAMVTFIDNNGQKMAMKMRIPLDDELQKMMDKTDDKEDRSQKHQHFIPLPNKTILGYDCKGYQVEQDEGISKIYMTTEAPVSFLGMFASLNTVKNSMKATEVPFDKNALLMEMEFVSNKGKRDNMHMICTGIKKQSLSIHKADYKSGF</sequence>
<comment type="caution">
    <text evidence="2">The sequence shown here is derived from an EMBL/GenBank/DDBJ whole genome shotgun (WGS) entry which is preliminary data.</text>
</comment>
<reference evidence="2 3" key="1">
    <citation type="submission" date="2024-09" db="EMBL/GenBank/DDBJ databases">
        <authorList>
            <person name="Sun Q."/>
            <person name="Mori K."/>
        </authorList>
    </citation>
    <scope>NUCLEOTIDE SEQUENCE [LARGE SCALE GENOMIC DNA]</scope>
    <source>
        <strain evidence="2 3">CECT 8622</strain>
    </source>
</reference>
<feature type="region of interest" description="Disordered" evidence="1">
    <location>
        <begin position="50"/>
        <end position="74"/>
    </location>
</feature>
<evidence type="ECO:0000256" key="1">
    <source>
        <dbReference type="SAM" id="MobiDB-lite"/>
    </source>
</evidence>
<evidence type="ECO:0000313" key="3">
    <source>
        <dbReference type="Proteomes" id="UP001589585"/>
    </source>
</evidence>
<dbReference type="RefSeq" id="WP_379859878.1">
    <property type="nucleotide sequence ID" value="NZ_JBHMFC010000009.1"/>
</dbReference>